<dbReference type="PANTHER" id="PTHR39321">
    <property type="entry name" value="NICOTINATE-NUCLEOTIDE ADENYLYLTRANSFERASE-RELATED"/>
    <property type="match status" value="1"/>
</dbReference>
<evidence type="ECO:0000256" key="7">
    <source>
        <dbReference type="ARBA" id="ARBA00022741"/>
    </source>
</evidence>
<sequence length="209" mass="23636">MIGIYGGTFDPIHYGHLRTALEVKEGAGMDEIRFVPCRLPPHRAEPEADPALRLKMLELALHDAEPGFSIDTRELDRQGPSYMVETLASFRTEIGNRPLCLIAGLDAVNGFPRWHRWRELFELAHIVVMRRPGTAPDFTGDLAQYVAERSAEHAAALSLRPHGSIHFVDVTQLDISATRIRETVRSGKSARYLIPEPVLRFIESKRLYR</sequence>
<dbReference type="AlphaFoldDB" id="A0A250KZK6"/>
<dbReference type="Proteomes" id="UP000266313">
    <property type="component" value="Chromosome"/>
</dbReference>
<dbReference type="RefSeq" id="WP_119632148.1">
    <property type="nucleotide sequence ID" value="NZ_AP017928.1"/>
</dbReference>
<comment type="pathway">
    <text evidence="2 11">Cofactor biosynthesis; NAD(+) biosynthesis; deamido-NAD(+) from nicotinate D-ribonucleotide: step 1/1.</text>
</comment>
<dbReference type="HAMAP" id="MF_00244">
    <property type="entry name" value="NaMN_adenylyltr"/>
    <property type="match status" value="1"/>
</dbReference>
<comment type="similarity">
    <text evidence="3 11">Belongs to the NadD family.</text>
</comment>
<keyword evidence="4 11" id="KW-0662">Pyridine nucleotide biosynthesis</keyword>
<proteinExistence type="inferred from homology"/>
<evidence type="ECO:0000256" key="9">
    <source>
        <dbReference type="ARBA" id="ARBA00023027"/>
    </source>
</evidence>
<accession>A0A250KZK6</accession>
<dbReference type="SUPFAM" id="SSF52374">
    <property type="entry name" value="Nucleotidylyl transferase"/>
    <property type="match status" value="1"/>
</dbReference>
<keyword evidence="5 11" id="KW-0808">Transferase</keyword>
<dbReference type="NCBIfam" id="TIGR00482">
    <property type="entry name" value="nicotinate (nicotinamide) nucleotide adenylyltransferase"/>
    <property type="match status" value="1"/>
</dbReference>
<dbReference type="Gene3D" id="3.40.50.620">
    <property type="entry name" value="HUPs"/>
    <property type="match status" value="1"/>
</dbReference>
<evidence type="ECO:0000256" key="4">
    <source>
        <dbReference type="ARBA" id="ARBA00022642"/>
    </source>
</evidence>
<evidence type="ECO:0000256" key="10">
    <source>
        <dbReference type="ARBA" id="ARBA00048721"/>
    </source>
</evidence>
<keyword evidence="7 11" id="KW-0547">Nucleotide-binding</keyword>
<reference evidence="13 14" key="1">
    <citation type="submission" date="2016-12" db="EMBL/GenBank/DDBJ databases">
        <title>Genome sequencing of Methylocaldum marinum.</title>
        <authorList>
            <person name="Takeuchi M."/>
            <person name="Kamagata Y."/>
            <person name="Hiraoka S."/>
            <person name="Oshima K."/>
            <person name="Hattori M."/>
            <person name="Iwasaki W."/>
        </authorList>
    </citation>
    <scope>NUCLEOTIDE SEQUENCE [LARGE SCALE GENOMIC DNA]</scope>
    <source>
        <strain evidence="13 14">S8</strain>
    </source>
</reference>
<dbReference type="KEGG" id="mmai:sS8_5186"/>
<dbReference type="NCBIfam" id="TIGR00125">
    <property type="entry name" value="cyt_tran_rel"/>
    <property type="match status" value="1"/>
</dbReference>
<keyword evidence="6 11" id="KW-0548">Nucleotidyltransferase</keyword>
<dbReference type="GO" id="GO:0004515">
    <property type="term" value="F:nicotinate-nucleotide adenylyltransferase activity"/>
    <property type="evidence" value="ECO:0007669"/>
    <property type="project" value="UniProtKB-UniRule"/>
</dbReference>
<keyword evidence="14" id="KW-1185">Reference proteome</keyword>
<comment type="function">
    <text evidence="1 11">Catalyzes the reversible adenylation of nicotinate mononucleotide (NaMN) to nicotinic acid adenine dinucleotide (NaAD).</text>
</comment>
<evidence type="ECO:0000256" key="8">
    <source>
        <dbReference type="ARBA" id="ARBA00022840"/>
    </source>
</evidence>
<name>A0A250KZK6_9GAMM</name>
<dbReference type="EC" id="2.7.7.18" evidence="11"/>
<dbReference type="NCBIfam" id="NF000839">
    <property type="entry name" value="PRK00071.1-1"/>
    <property type="match status" value="1"/>
</dbReference>
<dbReference type="NCBIfam" id="NF000840">
    <property type="entry name" value="PRK00071.1-3"/>
    <property type="match status" value="1"/>
</dbReference>
<gene>
    <name evidence="11" type="primary">nadD</name>
    <name evidence="13" type="ORF">sS8_5186</name>
</gene>
<feature type="domain" description="Cytidyltransferase-like" evidence="12">
    <location>
        <begin position="4"/>
        <end position="182"/>
    </location>
</feature>
<keyword evidence="8 11" id="KW-0067">ATP-binding</keyword>
<dbReference type="GO" id="GO:0009435">
    <property type="term" value="P:NAD+ biosynthetic process"/>
    <property type="evidence" value="ECO:0007669"/>
    <property type="project" value="UniProtKB-UniRule"/>
</dbReference>
<organism evidence="13 14">
    <name type="scientific">Methylocaldum marinum</name>
    <dbReference type="NCBI Taxonomy" id="1432792"/>
    <lineage>
        <taxon>Bacteria</taxon>
        <taxon>Pseudomonadati</taxon>
        <taxon>Pseudomonadota</taxon>
        <taxon>Gammaproteobacteria</taxon>
        <taxon>Methylococcales</taxon>
        <taxon>Methylococcaceae</taxon>
        <taxon>Methylocaldum</taxon>
    </lineage>
</organism>
<evidence type="ECO:0000256" key="3">
    <source>
        <dbReference type="ARBA" id="ARBA00009014"/>
    </source>
</evidence>
<dbReference type="OrthoDB" id="5295945at2"/>
<dbReference type="GO" id="GO:0005524">
    <property type="term" value="F:ATP binding"/>
    <property type="evidence" value="ECO:0007669"/>
    <property type="project" value="UniProtKB-KW"/>
</dbReference>
<dbReference type="InterPro" id="IPR004821">
    <property type="entry name" value="Cyt_trans-like"/>
</dbReference>
<evidence type="ECO:0000259" key="12">
    <source>
        <dbReference type="Pfam" id="PF01467"/>
    </source>
</evidence>
<dbReference type="CDD" id="cd02165">
    <property type="entry name" value="NMNAT"/>
    <property type="match status" value="1"/>
</dbReference>
<dbReference type="UniPathway" id="UPA00253">
    <property type="reaction ID" value="UER00332"/>
</dbReference>
<evidence type="ECO:0000256" key="1">
    <source>
        <dbReference type="ARBA" id="ARBA00002324"/>
    </source>
</evidence>
<evidence type="ECO:0000313" key="13">
    <source>
        <dbReference type="EMBL" id="BBA37108.1"/>
    </source>
</evidence>
<evidence type="ECO:0000313" key="14">
    <source>
        <dbReference type="Proteomes" id="UP000266313"/>
    </source>
</evidence>
<dbReference type="PANTHER" id="PTHR39321:SF3">
    <property type="entry name" value="PHOSPHOPANTETHEINE ADENYLYLTRANSFERASE"/>
    <property type="match status" value="1"/>
</dbReference>
<evidence type="ECO:0000256" key="11">
    <source>
        <dbReference type="HAMAP-Rule" id="MF_00244"/>
    </source>
</evidence>
<evidence type="ECO:0000256" key="6">
    <source>
        <dbReference type="ARBA" id="ARBA00022695"/>
    </source>
</evidence>
<keyword evidence="9 11" id="KW-0520">NAD</keyword>
<evidence type="ECO:0000256" key="5">
    <source>
        <dbReference type="ARBA" id="ARBA00022679"/>
    </source>
</evidence>
<dbReference type="InterPro" id="IPR005248">
    <property type="entry name" value="NadD/NMNAT"/>
</dbReference>
<comment type="catalytic activity">
    <reaction evidence="10 11">
        <text>nicotinate beta-D-ribonucleotide + ATP + H(+) = deamido-NAD(+) + diphosphate</text>
        <dbReference type="Rhea" id="RHEA:22860"/>
        <dbReference type="ChEBI" id="CHEBI:15378"/>
        <dbReference type="ChEBI" id="CHEBI:30616"/>
        <dbReference type="ChEBI" id="CHEBI:33019"/>
        <dbReference type="ChEBI" id="CHEBI:57502"/>
        <dbReference type="ChEBI" id="CHEBI:58437"/>
        <dbReference type="EC" id="2.7.7.18"/>
    </reaction>
</comment>
<evidence type="ECO:0000256" key="2">
    <source>
        <dbReference type="ARBA" id="ARBA00005019"/>
    </source>
</evidence>
<dbReference type="EMBL" id="AP017928">
    <property type="protein sequence ID" value="BBA37108.1"/>
    <property type="molecule type" value="Genomic_DNA"/>
</dbReference>
<protein>
    <recommendedName>
        <fullName evidence="11">Probable nicotinate-nucleotide adenylyltransferase</fullName>
        <ecNumber evidence="11">2.7.7.18</ecNumber>
    </recommendedName>
    <alternativeName>
        <fullName evidence="11">Deamido-NAD(+) diphosphorylase</fullName>
    </alternativeName>
    <alternativeName>
        <fullName evidence="11">Deamido-NAD(+) pyrophosphorylase</fullName>
    </alternativeName>
    <alternativeName>
        <fullName evidence="11">Nicotinate mononucleotide adenylyltransferase</fullName>
        <shortName evidence="11">NaMN adenylyltransferase</shortName>
    </alternativeName>
</protein>
<dbReference type="Pfam" id="PF01467">
    <property type="entry name" value="CTP_transf_like"/>
    <property type="match status" value="1"/>
</dbReference>
<dbReference type="InterPro" id="IPR014729">
    <property type="entry name" value="Rossmann-like_a/b/a_fold"/>
</dbReference>